<organism evidence="1 2">
    <name type="scientific">Reyranella soli</name>
    <dbReference type="NCBI Taxonomy" id="1230389"/>
    <lineage>
        <taxon>Bacteria</taxon>
        <taxon>Pseudomonadati</taxon>
        <taxon>Pseudomonadota</taxon>
        <taxon>Alphaproteobacteria</taxon>
        <taxon>Hyphomicrobiales</taxon>
        <taxon>Reyranellaceae</taxon>
        <taxon>Reyranella</taxon>
    </lineage>
</organism>
<proteinExistence type="predicted"/>
<reference evidence="1 2" key="1">
    <citation type="submission" date="2019-07" db="EMBL/GenBank/DDBJ databases">
        <title>Whole genome shotgun sequence of Reyranella soli NBRC 108950.</title>
        <authorList>
            <person name="Hosoyama A."/>
            <person name="Uohara A."/>
            <person name="Ohji S."/>
            <person name="Ichikawa N."/>
        </authorList>
    </citation>
    <scope>NUCLEOTIDE SEQUENCE [LARGE SCALE GENOMIC DNA]</scope>
    <source>
        <strain evidence="1 2">NBRC 108950</strain>
    </source>
</reference>
<dbReference type="RefSeq" id="WP_147155786.1">
    <property type="nucleotide sequence ID" value="NZ_BKAJ01000164.1"/>
</dbReference>
<dbReference type="AlphaFoldDB" id="A0A512NND5"/>
<evidence type="ECO:0000313" key="2">
    <source>
        <dbReference type="Proteomes" id="UP000321058"/>
    </source>
</evidence>
<dbReference type="Proteomes" id="UP000321058">
    <property type="component" value="Unassembled WGS sequence"/>
</dbReference>
<accession>A0A512NND5</accession>
<dbReference type="EMBL" id="BKAJ01000164">
    <property type="protein sequence ID" value="GEP60442.1"/>
    <property type="molecule type" value="Genomic_DNA"/>
</dbReference>
<comment type="caution">
    <text evidence="1">The sequence shown here is derived from an EMBL/GenBank/DDBJ whole genome shotgun (WGS) entry which is preliminary data.</text>
</comment>
<name>A0A512NND5_9HYPH</name>
<evidence type="ECO:0000313" key="1">
    <source>
        <dbReference type="EMBL" id="GEP60442.1"/>
    </source>
</evidence>
<gene>
    <name evidence="1" type="ORF">RSO01_76080</name>
</gene>
<sequence length="69" mass="7306">MNEKETNALVEALEAVMSDVLRNGGHPTVAEVTPIPGGLTEIGGTFNLSIVARACLQAIDRSGYKLLPR</sequence>
<protein>
    <submittedName>
        <fullName evidence="1">Uncharacterized protein</fullName>
    </submittedName>
</protein>
<keyword evidence="2" id="KW-1185">Reference proteome</keyword>